<dbReference type="Pfam" id="PF12146">
    <property type="entry name" value="Hydrolase_4"/>
    <property type="match status" value="1"/>
</dbReference>
<dbReference type="Proteomes" id="UP000321938">
    <property type="component" value="Unassembled WGS sequence"/>
</dbReference>
<keyword evidence="3" id="KW-1185">Reference proteome</keyword>
<dbReference type="EMBL" id="VOSB01000016">
    <property type="protein sequence ID" value="TXE16680.1"/>
    <property type="molecule type" value="Genomic_DNA"/>
</dbReference>
<dbReference type="InterPro" id="IPR022742">
    <property type="entry name" value="Hydrolase_4"/>
</dbReference>
<dbReference type="Gene3D" id="3.40.50.1820">
    <property type="entry name" value="alpha/beta hydrolase"/>
    <property type="match status" value="1"/>
</dbReference>
<accession>A0A5C7B4U2</accession>
<protein>
    <submittedName>
        <fullName evidence="2">Lysophospholipase</fullName>
    </submittedName>
</protein>
<organism evidence="2 3">
    <name type="scientific">Psychroserpens burtonensis</name>
    <dbReference type="NCBI Taxonomy" id="49278"/>
    <lineage>
        <taxon>Bacteria</taxon>
        <taxon>Pseudomonadati</taxon>
        <taxon>Bacteroidota</taxon>
        <taxon>Flavobacteriia</taxon>
        <taxon>Flavobacteriales</taxon>
        <taxon>Flavobacteriaceae</taxon>
        <taxon>Psychroserpens</taxon>
    </lineage>
</organism>
<evidence type="ECO:0000313" key="3">
    <source>
        <dbReference type="Proteomes" id="UP000321938"/>
    </source>
</evidence>
<name>A0A5C7B4U2_9FLAO</name>
<dbReference type="InterPro" id="IPR029058">
    <property type="entry name" value="AB_hydrolase_fold"/>
</dbReference>
<evidence type="ECO:0000259" key="1">
    <source>
        <dbReference type="Pfam" id="PF12146"/>
    </source>
</evidence>
<dbReference type="RefSeq" id="WP_028872098.1">
    <property type="nucleotide sequence ID" value="NZ_VOSB01000016.1"/>
</dbReference>
<dbReference type="PANTHER" id="PTHR43265">
    <property type="entry name" value="ESTERASE ESTD"/>
    <property type="match status" value="1"/>
</dbReference>
<dbReference type="STRING" id="1123037.GCA_000425305_02298"/>
<sequence length="308" mass="34196">MNYCLNLLLICFSFTTNSQELSYSTQDIAINNLIDGTLLTPNDGDKPRLAVIIADSGPTDRDGNQNFLRNNSLKKLAEALTNKGIATFRYDKRIVKQIRKNNVDPNIKFDDFVTDAISVVDYFKKDNTYSSIYVIGHSQGSLIGMLAAKDRADGFISLAGSGQSIDKVITEQIGAMDPSLLEATKKAFESLKSGKTTTDYPPPLAPVFRADVQPFIMNWMQYNPQEVIKSLDIPVLIINGTNDLQVSVDEAQLLKVASKDSEINIIEKMNHVLFIIEGNQLVNSKSYNESSRKISEKLISIISSFILK</sequence>
<dbReference type="InterPro" id="IPR053145">
    <property type="entry name" value="AB_hydrolase_Est10"/>
</dbReference>
<dbReference type="SUPFAM" id="SSF53474">
    <property type="entry name" value="alpha/beta-Hydrolases"/>
    <property type="match status" value="1"/>
</dbReference>
<evidence type="ECO:0000313" key="2">
    <source>
        <dbReference type="EMBL" id="TXE16680.1"/>
    </source>
</evidence>
<reference evidence="2 3" key="1">
    <citation type="submission" date="2019-08" db="EMBL/GenBank/DDBJ databases">
        <title>Genome of Psychroserpens burtonensis ACAM 167.</title>
        <authorList>
            <person name="Bowman J.P."/>
        </authorList>
    </citation>
    <scope>NUCLEOTIDE SEQUENCE [LARGE SCALE GENOMIC DNA]</scope>
    <source>
        <strain evidence="2 3">ACAM 167</strain>
    </source>
</reference>
<feature type="domain" description="Serine aminopeptidase S33" evidence="1">
    <location>
        <begin position="73"/>
        <end position="161"/>
    </location>
</feature>
<dbReference type="PANTHER" id="PTHR43265:SF1">
    <property type="entry name" value="ESTERASE ESTD"/>
    <property type="match status" value="1"/>
</dbReference>
<dbReference type="AlphaFoldDB" id="A0A5C7B4U2"/>
<dbReference type="GO" id="GO:0052689">
    <property type="term" value="F:carboxylic ester hydrolase activity"/>
    <property type="evidence" value="ECO:0007669"/>
    <property type="project" value="TreeGrafter"/>
</dbReference>
<comment type="caution">
    <text evidence="2">The sequence shown here is derived from an EMBL/GenBank/DDBJ whole genome shotgun (WGS) entry which is preliminary data.</text>
</comment>
<dbReference type="OrthoDB" id="9809549at2"/>
<gene>
    <name evidence="2" type="ORF">ES692_11485</name>
</gene>
<proteinExistence type="predicted"/>